<keyword evidence="2" id="KW-1185">Reference proteome</keyword>
<proteinExistence type="predicted"/>
<organism evidence="1 2">
    <name type="scientific">Stephania cephalantha</name>
    <dbReference type="NCBI Taxonomy" id="152367"/>
    <lineage>
        <taxon>Eukaryota</taxon>
        <taxon>Viridiplantae</taxon>
        <taxon>Streptophyta</taxon>
        <taxon>Embryophyta</taxon>
        <taxon>Tracheophyta</taxon>
        <taxon>Spermatophyta</taxon>
        <taxon>Magnoliopsida</taxon>
        <taxon>Ranunculales</taxon>
        <taxon>Menispermaceae</taxon>
        <taxon>Menispermoideae</taxon>
        <taxon>Cissampelideae</taxon>
        <taxon>Stephania</taxon>
    </lineage>
</organism>
<reference evidence="1 2" key="1">
    <citation type="submission" date="2024-01" db="EMBL/GenBank/DDBJ databases">
        <title>Genome assemblies of Stephania.</title>
        <authorList>
            <person name="Yang L."/>
        </authorList>
    </citation>
    <scope>NUCLEOTIDE SEQUENCE [LARGE SCALE GENOMIC DNA]</scope>
    <source>
        <strain evidence="1">JXDWG</strain>
        <tissue evidence="1">Leaf</tissue>
    </source>
</reference>
<dbReference type="Proteomes" id="UP001419268">
    <property type="component" value="Unassembled WGS sequence"/>
</dbReference>
<gene>
    <name evidence="1" type="ORF">Scep_029643</name>
</gene>
<dbReference type="EMBL" id="JBBNAG010000013">
    <property type="protein sequence ID" value="KAK9083172.1"/>
    <property type="molecule type" value="Genomic_DNA"/>
</dbReference>
<protein>
    <submittedName>
        <fullName evidence="1">Uncharacterized protein</fullName>
    </submittedName>
</protein>
<sequence>MKGRRRHDIVSEGAAAAVAGELRRTVVAGKVRRTAVAGEVWRTTADTRGASTRRPHKGKGEGVSHLNLDIRTRSGWTAHRASTKYN</sequence>
<dbReference type="AlphaFoldDB" id="A0AAP0HFT7"/>
<comment type="caution">
    <text evidence="1">The sequence shown here is derived from an EMBL/GenBank/DDBJ whole genome shotgun (WGS) entry which is preliminary data.</text>
</comment>
<evidence type="ECO:0000313" key="1">
    <source>
        <dbReference type="EMBL" id="KAK9083172.1"/>
    </source>
</evidence>
<evidence type="ECO:0000313" key="2">
    <source>
        <dbReference type="Proteomes" id="UP001419268"/>
    </source>
</evidence>
<name>A0AAP0HFT7_9MAGN</name>
<accession>A0AAP0HFT7</accession>